<reference evidence="2" key="1">
    <citation type="submission" date="2022-07" db="EMBL/GenBank/DDBJ databases">
        <title>Enhanced cultured diversity of the mouse gut microbiota enables custom-made synthetic communities.</title>
        <authorList>
            <person name="Afrizal A."/>
        </authorList>
    </citation>
    <scope>NUCLEOTIDE SEQUENCE</scope>
    <source>
        <strain evidence="2">DSM 28593</strain>
    </source>
</reference>
<protein>
    <submittedName>
        <fullName evidence="2">Stage III sporulation protein AG</fullName>
    </submittedName>
</protein>
<comment type="caution">
    <text evidence="2">The sequence shown here is derived from an EMBL/GenBank/DDBJ whole genome shotgun (WGS) entry which is preliminary data.</text>
</comment>
<feature type="transmembrane region" description="Helical" evidence="1">
    <location>
        <begin position="21"/>
        <end position="42"/>
    </location>
</feature>
<sequence length="195" mass="21725">MKNILKEYMEKIQKGDMKKKIQYLSIIGVVGIALILTSPLFINKNSKNPPAQKEEYNESLKEDDYETKVKMELEGILETIEGVGKVDVMVSIANESESEIAFNTTESQNVIQETDNQGGQRVTDQNNLSETAVMVNEGGGNAPFITRQNRPEIKGIMVVAEGAHDPAIKYRLDEAVQTALDLPSHKVVIYARKNK</sequence>
<dbReference type="InterPro" id="IPR014195">
    <property type="entry name" value="Spore_III_AG"/>
</dbReference>
<keyword evidence="3" id="KW-1185">Reference proteome</keyword>
<dbReference type="RefSeq" id="WP_257529458.1">
    <property type="nucleotide sequence ID" value="NZ_JANKAS010000002.1"/>
</dbReference>
<dbReference type="Proteomes" id="UP001205748">
    <property type="component" value="Unassembled WGS sequence"/>
</dbReference>
<evidence type="ECO:0000256" key="1">
    <source>
        <dbReference type="SAM" id="Phobius"/>
    </source>
</evidence>
<proteinExistence type="predicted"/>
<keyword evidence="1" id="KW-1133">Transmembrane helix</keyword>
<name>A0AAE3L3B9_9FIRM</name>
<keyword evidence="1" id="KW-0472">Membrane</keyword>
<evidence type="ECO:0000313" key="3">
    <source>
        <dbReference type="Proteomes" id="UP001205748"/>
    </source>
</evidence>
<dbReference type="AlphaFoldDB" id="A0AAE3L3B9"/>
<keyword evidence="1" id="KW-0812">Transmembrane</keyword>
<dbReference type="EMBL" id="JANKAS010000002">
    <property type="protein sequence ID" value="MCR1897993.1"/>
    <property type="molecule type" value="Genomic_DNA"/>
</dbReference>
<organism evidence="2 3">
    <name type="scientific">Irregularibacter muris</name>
    <dbReference type="NCBI Taxonomy" id="1796619"/>
    <lineage>
        <taxon>Bacteria</taxon>
        <taxon>Bacillati</taxon>
        <taxon>Bacillota</taxon>
        <taxon>Clostridia</taxon>
        <taxon>Eubacteriales</taxon>
        <taxon>Eubacteriaceae</taxon>
        <taxon>Irregularibacter</taxon>
    </lineage>
</organism>
<accession>A0AAE3L3B9</accession>
<dbReference type="NCBIfam" id="TIGR02830">
    <property type="entry name" value="spore_III_AG"/>
    <property type="match status" value="1"/>
</dbReference>
<gene>
    <name evidence="2" type="primary">spoIIIAG</name>
    <name evidence="2" type="ORF">NSA47_03190</name>
</gene>
<evidence type="ECO:0000313" key="2">
    <source>
        <dbReference type="EMBL" id="MCR1897993.1"/>
    </source>
</evidence>